<proteinExistence type="predicted"/>
<dbReference type="Gene3D" id="3.40.50.1820">
    <property type="entry name" value="alpha/beta hydrolase"/>
    <property type="match status" value="1"/>
</dbReference>
<dbReference type="GO" id="GO:0004622">
    <property type="term" value="F:phosphatidylcholine lysophospholipase activity"/>
    <property type="evidence" value="ECO:0007669"/>
    <property type="project" value="TreeGrafter"/>
</dbReference>
<reference evidence="3" key="1">
    <citation type="submission" date="2015-11" db="EMBL/GenBank/DDBJ databases">
        <title>De novo transcriptome assembly of four potential Pierce s Disease insect vectors from Arizona vineyards.</title>
        <authorList>
            <person name="Tassone E.E."/>
        </authorList>
    </citation>
    <scope>NUCLEOTIDE SEQUENCE</scope>
</reference>
<evidence type="ECO:0000313" key="3">
    <source>
        <dbReference type="EMBL" id="JAT13424.1"/>
    </source>
</evidence>
<dbReference type="GO" id="GO:0005789">
    <property type="term" value="C:endoplasmic reticulum membrane"/>
    <property type="evidence" value="ECO:0007669"/>
    <property type="project" value="TreeGrafter"/>
</dbReference>
<dbReference type="EMBL" id="GEBQ01026553">
    <property type="protein sequence ID" value="JAT13424.1"/>
    <property type="molecule type" value="Transcribed_RNA"/>
</dbReference>
<dbReference type="Pfam" id="PF00561">
    <property type="entry name" value="Abhydrolase_1"/>
    <property type="match status" value="1"/>
</dbReference>
<dbReference type="InterPro" id="IPR029058">
    <property type="entry name" value="AB_hydrolase_fold"/>
</dbReference>
<evidence type="ECO:0000256" key="1">
    <source>
        <dbReference type="SAM" id="Phobius"/>
    </source>
</evidence>
<protein>
    <recommendedName>
        <fullName evidence="2">AB hydrolase-1 domain-containing protein</fullName>
    </recommendedName>
</protein>
<dbReference type="GO" id="GO:0047372">
    <property type="term" value="F:monoacylglycerol lipase activity"/>
    <property type="evidence" value="ECO:0007669"/>
    <property type="project" value="TreeGrafter"/>
</dbReference>
<dbReference type="InterPro" id="IPR000073">
    <property type="entry name" value="AB_hydrolase_1"/>
</dbReference>
<evidence type="ECO:0000259" key="2">
    <source>
        <dbReference type="Pfam" id="PF00561"/>
    </source>
</evidence>
<keyword evidence="1" id="KW-0812">Transmembrane</keyword>
<dbReference type="PANTHER" id="PTHR12277:SF194">
    <property type="entry name" value="FI04476P"/>
    <property type="match status" value="1"/>
</dbReference>
<keyword evidence="1" id="KW-1133">Transmembrane helix</keyword>
<dbReference type="PANTHER" id="PTHR12277">
    <property type="entry name" value="ALPHA/BETA HYDROLASE DOMAIN-CONTAINING PROTEIN"/>
    <property type="match status" value="1"/>
</dbReference>
<accession>A0A1B6KQC8</accession>
<feature type="domain" description="AB hydrolase-1" evidence="2">
    <location>
        <begin position="121"/>
        <end position="230"/>
    </location>
</feature>
<dbReference type="AlphaFoldDB" id="A0A1B6KQC8"/>
<organism evidence="3">
    <name type="scientific">Graphocephala atropunctata</name>
    <dbReference type="NCBI Taxonomy" id="36148"/>
    <lineage>
        <taxon>Eukaryota</taxon>
        <taxon>Metazoa</taxon>
        <taxon>Ecdysozoa</taxon>
        <taxon>Arthropoda</taxon>
        <taxon>Hexapoda</taxon>
        <taxon>Insecta</taxon>
        <taxon>Pterygota</taxon>
        <taxon>Neoptera</taxon>
        <taxon>Paraneoptera</taxon>
        <taxon>Hemiptera</taxon>
        <taxon>Auchenorrhyncha</taxon>
        <taxon>Membracoidea</taxon>
        <taxon>Cicadellidae</taxon>
        <taxon>Cicadellinae</taxon>
        <taxon>Cicadellini</taxon>
        <taxon>Graphocephala</taxon>
    </lineage>
</organism>
<sequence>MAFCRSRTTKWAVLCLTLVGVFIFLVLFITPHVFRWYPGLIRGFIFVPHEEIPTNVDYKHPAKAGFLGRNFYLTTKDGVKLGAWHTLPLNLKSEGLELNTTDADNATLSERYDELLANATVFLYLHGSAGTRTSPHRLRLYRLVNQLDYHLVTFDYRGYGDSSGVPLSESDLVQDAMTVFTWLRDRAVNGNIFVWGHSLGTGVGAHLANEIQNQGDKIKGIVLEAPFNNMEDECRVNLMASVISSLPWFEDCFIKSLNENDLAFQSDKHLKNTSVPVLILHAKDDKIIPYSLAEKLCQAVVTSRKDPETVKMIGYERSLGYGHYNITLDPDLNSTVSLFVEKFASPQDISSM</sequence>
<gene>
    <name evidence="3" type="ORF">g.17991</name>
</gene>
<name>A0A1B6KQC8_9HEMI</name>
<keyword evidence="1" id="KW-0472">Membrane</keyword>
<dbReference type="SUPFAM" id="SSF53474">
    <property type="entry name" value="alpha/beta-Hydrolases"/>
    <property type="match status" value="1"/>
</dbReference>
<dbReference type="GO" id="GO:0052651">
    <property type="term" value="P:monoacylglycerol catabolic process"/>
    <property type="evidence" value="ECO:0007669"/>
    <property type="project" value="TreeGrafter"/>
</dbReference>
<feature type="transmembrane region" description="Helical" evidence="1">
    <location>
        <begin position="12"/>
        <end position="34"/>
    </location>
</feature>
<dbReference type="GO" id="GO:0006660">
    <property type="term" value="P:phosphatidylserine catabolic process"/>
    <property type="evidence" value="ECO:0007669"/>
    <property type="project" value="TreeGrafter"/>
</dbReference>